<dbReference type="Proteomes" id="UP000006286">
    <property type="component" value="Chromosome"/>
</dbReference>
<keyword evidence="2" id="KW-1185">Reference proteome</keyword>
<proteinExistence type="predicted"/>
<organism evidence="1 2">
    <name type="scientific">Alcanivorax dieselolei (strain DSM 16502 / CGMCC 1.3690 / MCCC 1A00001 / B-5)</name>
    <name type="common">Alloalcanivorax dieselolei</name>
    <dbReference type="NCBI Taxonomy" id="930169"/>
    <lineage>
        <taxon>Bacteria</taxon>
        <taxon>Pseudomonadati</taxon>
        <taxon>Pseudomonadota</taxon>
        <taxon>Gammaproteobacteria</taxon>
        <taxon>Oceanospirillales</taxon>
        <taxon>Alcanivoracaceae</taxon>
        <taxon>Alloalcanivorax</taxon>
    </lineage>
</organism>
<gene>
    <name evidence="1" type="ordered locus">B5T_00339</name>
</gene>
<reference evidence="1 2" key="1">
    <citation type="journal article" date="2012" name="J. Bacteriol.">
        <title>Complete genome sequence of Alcanivorax dieselolei type strain B5.</title>
        <authorList>
            <person name="Lai Q."/>
            <person name="Li W."/>
            <person name="Shao Z."/>
        </authorList>
    </citation>
    <scope>NUCLEOTIDE SEQUENCE [LARGE SCALE GENOMIC DNA]</scope>
    <source>
        <strain evidence="2">DSM 16502 / CGMCC 1.3690 / B-5</strain>
    </source>
</reference>
<accession>K0CAV9</accession>
<sequence>MVHGNCVSIGCYAMTDAYINEIYALSAAALQSGQPYFRVHSSRSGLRQKRCQNTVPIAGMHFGKTSKKATTISASTAGRLMWRW</sequence>
<dbReference type="EMBL" id="CP003466">
    <property type="protein sequence ID" value="AFT68626.1"/>
    <property type="molecule type" value="Genomic_DNA"/>
</dbReference>
<evidence type="ECO:0000313" key="2">
    <source>
        <dbReference type="Proteomes" id="UP000006286"/>
    </source>
</evidence>
<name>K0CAV9_ALCDB</name>
<dbReference type="KEGG" id="adi:B5T_00339"/>
<evidence type="ECO:0000313" key="1">
    <source>
        <dbReference type="EMBL" id="AFT68626.1"/>
    </source>
</evidence>
<dbReference type="eggNOG" id="COG3034">
    <property type="taxonomic scope" value="Bacteria"/>
</dbReference>
<protein>
    <submittedName>
        <fullName evidence="1">ErfK/YbiS/YcfS/YnhG family protein</fullName>
    </submittedName>
</protein>
<dbReference type="HOGENOM" id="CLU_2520248_0_0_6"/>
<dbReference type="STRING" id="930169.B5T_00339"/>
<dbReference type="AlphaFoldDB" id="K0CAV9"/>